<name>A0A2D2D7K0_METT3</name>
<reference evidence="3" key="1">
    <citation type="submission" date="2017-10" db="EMBL/GenBank/DDBJ databases">
        <title>Completed PacBio SMRT sequence of Methylosinus trichosporium OB3b reveals presence of a third large plasmid.</title>
        <authorList>
            <person name="Charles T.C."/>
            <person name="Lynch M.D.J."/>
            <person name="Heil J.R."/>
            <person name="Cheng J."/>
        </authorList>
    </citation>
    <scope>NUCLEOTIDE SEQUENCE [LARGE SCALE GENOMIC DNA]</scope>
    <source>
        <strain evidence="3">OB3b</strain>
        <plasmid evidence="3">pob3b3</plasmid>
    </source>
</reference>
<dbReference type="AlphaFoldDB" id="A0A2D2D7K0"/>
<dbReference type="SUPFAM" id="SSF46689">
    <property type="entry name" value="Homeodomain-like"/>
    <property type="match status" value="1"/>
</dbReference>
<gene>
    <name evidence="2" type="ORF">CQW49_23890</name>
</gene>
<feature type="compositionally biased region" description="Polar residues" evidence="1">
    <location>
        <begin position="70"/>
        <end position="81"/>
    </location>
</feature>
<organism evidence="2 3">
    <name type="scientific">Methylosinus trichosporium (strain ATCC 35070 / NCIMB 11131 / UNIQEM 75 / OB3b)</name>
    <dbReference type="NCBI Taxonomy" id="595536"/>
    <lineage>
        <taxon>Bacteria</taxon>
        <taxon>Pseudomonadati</taxon>
        <taxon>Pseudomonadota</taxon>
        <taxon>Alphaproteobacteria</taxon>
        <taxon>Hyphomicrobiales</taxon>
        <taxon>Methylocystaceae</taxon>
        <taxon>Methylosinus</taxon>
    </lineage>
</organism>
<sequence length="119" mass="13181">MLPKVRRARIVEANGRRRARTLSCVDAAELLGMSERHFRRLRDAYEEKGAEGLIDRRRGRPAGGRRSTRSNGCWSSSAPNISTLPPSTSTRRSTARRCRGAPSSSAHTPLRRACSSYAV</sequence>
<keyword evidence="3" id="KW-1185">Reference proteome</keyword>
<feature type="compositionally biased region" description="Low complexity" evidence="1">
    <location>
        <begin position="82"/>
        <end position="92"/>
    </location>
</feature>
<dbReference type="InterPro" id="IPR009057">
    <property type="entry name" value="Homeodomain-like_sf"/>
</dbReference>
<dbReference type="Proteomes" id="UP000230709">
    <property type="component" value="Plasmid pOB3b3"/>
</dbReference>
<proteinExistence type="predicted"/>
<accession>A0A2D2D7K0</accession>
<protein>
    <submittedName>
        <fullName evidence="2">Helix-turn-helix domain-containing protein</fullName>
    </submittedName>
</protein>
<geneLocation type="plasmid" evidence="3">
    <name>pob3b3</name>
</geneLocation>
<keyword evidence="2" id="KW-0614">Plasmid</keyword>
<evidence type="ECO:0000313" key="3">
    <source>
        <dbReference type="Proteomes" id="UP000230709"/>
    </source>
</evidence>
<evidence type="ECO:0000313" key="2">
    <source>
        <dbReference type="EMBL" id="ATQ70988.1"/>
    </source>
</evidence>
<feature type="region of interest" description="Disordered" evidence="1">
    <location>
        <begin position="49"/>
        <end position="119"/>
    </location>
</feature>
<dbReference type="EMBL" id="CP023740">
    <property type="protein sequence ID" value="ATQ70988.1"/>
    <property type="molecule type" value="Genomic_DNA"/>
</dbReference>
<dbReference type="KEGG" id="mtw:CQW49_23890"/>
<dbReference type="Pfam" id="PF13551">
    <property type="entry name" value="HTH_29"/>
    <property type="match status" value="1"/>
</dbReference>
<evidence type="ECO:0000256" key="1">
    <source>
        <dbReference type="SAM" id="MobiDB-lite"/>
    </source>
</evidence>